<accession>A0A6I9PVC2</accession>
<reference evidence="3" key="1">
    <citation type="submission" date="2025-08" db="UniProtKB">
        <authorList>
            <consortium name="RefSeq"/>
        </authorList>
    </citation>
    <scope>IDENTIFICATION</scope>
    <source>
        <tissue evidence="3">Muscle</tissue>
    </source>
</reference>
<keyword evidence="2" id="KW-1185">Reference proteome</keyword>
<dbReference type="AlphaFoldDB" id="A0A6I9PVC2"/>
<evidence type="ECO:0000256" key="1">
    <source>
        <dbReference type="SAM" id="MobiDB-lite"/>
    </source>
</evidence>
<name>A0A6I9PVC2_9TELE</name>
<dbReference type="OrthoDB" id="3176171at2759"/>
<evidence type="ECO:0000313" key="2">
    <source>
        <dbReference type="Proteomes" id="UP000504611"/>
    </source>
</evidence>
<feature type="compositionally biased region" description="Basic and acidic residues" evidence="1">
    <location>
        <begin position="78"/>
        <end position="143"/>
    </location>
</feature>
<feature type="region of interest" description="Disordered" evidence="1">
    <location>
        <begin position="47"/>
        <end position="197"/>
    </location>
</feature>
<dbReference type="GeneID" id="104967180"/>
<dbReference type="RefSeq" id="XP_010794899.1">
    <property type="nucleotide sequence ID" value="XM_010796597.1"/>
</dbReference>
<gene>
    <name evidence="3" type="primary">LOC104967180</name>
</gene>
<organism evidence="2 3">
    <name type="scientific">Notothenia coriiceps</name>
    <name type="common">black rockcod</name>
    <dbReference type="NCBI Taxonomy" id="8208"/>
    <lineage>
        <taxon>Eukaryota</taxon>
        <taxon>Metazoa</taxon>
        <taxon>Chordata</taxon>
        <taxon>Craniata</taxon>
        <taxon>Vertebrata</taxon>
        <taxon>Euteleostomi</taxon>
        <taxon>Actinopterygii</taxon>
        <taxon>Neopterygii</taxon>
        <taxon>Teleostei</taxon>
        <taxon>Neoteleostei</taxon>
        <taxon>Acanthomorphata</taxon>
        <taxon>Eupercaria</taxon>
        <taxon>Perciformes</taxon>
        <taxon>Notothenioidei</taxon>
        <taxon>Nototheniidae</taxon>
        <taxon>Notothenia</taxon>
    </lineage>
</organism>
<dbReference type="KEGG" id="ncc:104967180"/>
<proteinExistence type="predicted"/>
<dbReference type="Proteomes" id="UP000504611">
    <property type="component" value="Unplaced"/>
</dbReference>
<evidence type="ECO:0000313" key="3">
    <source>
        <dbReference type="RefSeq" id="XP_010794899.1"/>
    </source>
</evidence>
<sequence length="197" mass="21637">MYYSVLETTAKPVRAGHSCSPTNPFYIRGYSDHPVAFYKADFHNSNMKQEAAPATPESEPRLPEANSKQSSPTKHPHPQVDDSHNNEAQDSDSHENKAQDSDSHDNEAQDSDSHDNEAQDSDSHDNGAQDSDSHDNGPQDRTDMLPAEPQSRADKNTAEMLDSENGNTTDINDNRTDACDNQDPAKLYGLHSEAATS</sequence>
<protein>
    <submittedName>
        <fullName evidence="3">Dentin sialophosphoprotein-like</fullName>
    </submittedName>
</protein>